<name>A0ABV2SY54_9FLAO</name>
<evidence type="ECO:0000313" key="3">
    <source>
        <dbReference type="Proteomes" id="UP001549799"/>
    </source>
</evidence>
<keyword evidence="3" id="KW-1185">Reference proteome</keyword>
<feature type="domain" description="DUF3347" evidence="1">
    <location>
        <begin position="65"/>
        <end position="135"/>
    </location>
</feature>
<dbReference type="RefSeq" id="WP_354616216.1">
    <property type="nucleotide sequence ID" value="NZ_JBEXAE010000007.1"/>
</dbReference>
<reference evidence="2 3" key="1">
    <citation type="submission" date="2024-07" db="EMBL/GenBank/DDBJ databases">
        <title>The genome sequence of type strain Sediminicola arcticus GDMCC 1.2805.</title>
        <authorList>
            <person name="Liu Y."/>
        </authorList>
    </citation>
    <scope>NUCLEOTIDE SEQUENCE [LARGE SCALE GENOMIC DNA]</scope>
    <source>
        <strain evidence="2 3">GDMCC 1.2805</strain>
    </source>
</reference>
<evidence type="ECO:0000313" key="2">
    <source>
        <dbReference type="EMBL" id="MET6991670.1"/>
    </source>
</evidence>
<evidence type="ECO:0000259" key="1">
    <source>
        <dbReference type="Pfam" id="PF11827"/>
    </source>
</evidence>
<dbReference type="PROSITE" id="PS51257">
    <property type="entry name" value="PROKAR_LIPOPROTEIN"/>
    <property type="match status" value="1"/>
</dbReference>
<accession>A0ABV2SY54</accession>
<proteinExistence type="predicted"/>
<dbReference type="EMBL" id="JBEXAE010000007">
    <property type="protein sequence ID" value="MET6991670.1"/>
    <property type="molecule type" value="Genomic_DNA"/>
</dbReference>
<dbReference type="Proteomes" id="UP001549799">
    <property type="component" value="Unassembled WGS sequence"/>
</dbReference>
<gene>
    <name evidence="2" type="ORF">ABXZ36_13540</name>
</gene>
<sequence>MKNKMVKNRKHNGYAILAGITLIIMTACGEEKKEEPKAADSSKVTEIKKEATAMVSFKEEATEEVFQRYLELKGALIKTDVAGAKIAASMMIKNLNENQLELKSIAQELADSDAIGKQRELFATLTSKVEPLFKEQMTQGTIYKQFCPMAFNNTGGYWFSDVSEIRNPYYGDMMLTCGAVKETIQ</sequence>
<comment type="caution">
    <text evidence="2">The sequence shown here is derived from an EMBL/GenBank/DDBJ whole genome shotgun (WGS) entry which is preliminary data.</text>
</comment>
<organism evidence="2 3">
    <name type="scientific">Sediminicola arcticus</name>
    <dbReference type="NCBI Taxonomy" id="1574308"/>
    <lineage>
        <taxon>Bacteria</taxon>
        <taxon>Pseudomonadati</taxon>
        <taxon>Bacteroidota</taxon>
        <taxon>Flavobacteriia</taxon>
        <taxon>Flavobacteriales</taxon>
        <taxon>Flavobacteriaceae</taxon>
        <taxon>Sediminicola</taxon>
    </lineage>
</organism>
<dbReference type="Pfam" id="PF11827">
    <property type="entry name" value="DUF3347"/>
    <property type="match status" value="1"/>
</dbReference>
<protein>
    <submittedName>
        <fullName evidence="2">DUF3347 domain-containing protein</fullName>
    </submittedName>
</protein>
<dbReference type="InterPro" id="IPR021782">
    <property type="entry name" value="DUF3347"/>
</dbReference>